<feature type="domain" description="HTH lysR-type" evidence="5">
    <location>
        <begin position="8"/>
        <end position="65"/>
    </location>
</feature>
<protein>
    <submittedName>
        <fullName evidence="6">LysR family transcriptional regulator</fullName>
    </submittedName>
</protein>
<dbReference type="InterPro" id="IPR000847">
    <property type="entry name" value="LysR_HTH_N"/>
</dbReference>
<evidence type="ECO:0000256" key="4">
    <source>
        <dbReference type="ARBA" id="ARBA00023163"/>
    </source>
</evidence>
<dbReference type="Proteomes" id="UP001501444">
    <property type="component" value="Unassembled WGS sequence"/>
</dbReference>
<reference evidence="6 7" key="1">
    <citation type="journal article" date="2019" name="Int. J. Syst. Evol. Microbiol.">
        <title>The Global Catalogue of Microorganisms (GCM) 10K type strain sequencing project: providing services to taxonomists for standard genome sequencing and annotation.</title>
        <authorList>
            <consortium name="The Broad Institute Genomics Platform"/>
            <consortium name="The Broad Institute Genome Sequencing Center for Infectious Disease"/>
            <person name="Wu L."/>
            <person name="Ma J."/>
        </authorList>
    </citation>
    <scope>NUCLEOTIDE SEQUENCE [LARGE SCALE GENOMIC DNA]</scope>
    <source>
        <strain evidence="6 7">JCM 3272</strain>
    </source>
</reference>
<dbReference type="EMBL" id="BAAARV010000015">
    <property type="protein sequence ID" value="GAA2335051.1"/>
    <property type="molecule type" value="Genomic_DNA"/>
</dbReference>
<dbReference type="Pfam" id="PF00126">
    <property type="entry name" value="HTH_1"/>
    <property type="match status" value="1"/>
</dbReference>
<evidence type="ECO:0000256" key="3">
    <source>
        <dbReference type="ARBA" id="ARBA00023125"/>
    </source>
</evidence>
<dbReference type="Gene3D" id="3.40.190.10">
    <property type="entry name" value="Periplasmic binding protein-like II"/>
    <property type="match status" value="2"/>
</dbReference>
<keyword evidence="7" id="KW-1185">Reference proteome</keyword>
<comment type="caution">
    <text evidence="6">The sequence shown here is derived from an EMBL/GenBank/DDBJ whole genome shotgun (WGS) entry which is preliminary data.</text>
</comment>
<dbReference type="CDD" id="cd08420">
    <property type="entry name" value="PBP2_CysL_like"/>
    <property type="match status" value="1"/>
</dbReference>
<accession>A0ABN3FPZ0</accession>
<dbReference type="SUPFAM" id="SSF46785">
    <property type="entry name" value="Winged helix' DNA-binding domain"/>
    <property type="match status" value="1"/>
</dbReference>
<dbReference type="InterPro" id="IPR005119">
    <property type="entry name" value="LysR_subst-bd"/>
</dbReference>
<evidence type="ECO:0000313" key="7">
    <source>
        <dbReference type="Proteomes" id="UP001501444"/>
    </source>
</evidence>
<proteinExistence type="inferred from homology"/>
<evidence type="ECO:0000256" key="2">
    <source>
        <dbReference type="ARBA" id="ARBA00023015"/>
    </source>
</evidence>
<dbReference type="RefSeq" id="WP_344611496.1">
    <property type="nucleotide sequence ID" value="NZ_BAAARV010000015.1"/>
</dbReference>
<organism evidence="6 7">
    <name type="scientific">Dactylosporangium salmoneum</name>
    <dbReference type="NCBI Taxonomy" id="53361"/>
    <lineage>
        <taxon>Bacteria</taxon>
        <taxon>Bacillati</taxon>
        <taxon>Actinomycetota</taxon>
        <taxon>Actinomycetes</taxon>
        <taxon>Micromonosporales</taxon>
        <taxon>Micromonosporaceae</taxon>
        <taxon>Dactylosporangium</taxon>
    </lineage>
</organism>
<evidence type="ECO:0000256" key="1">
    <source>
        <dbReference type="ARBA" id="ARBA00009437"/>
    </source>
</evidence>
<name>A0ABN3FPZ0_9ACTN</name>
<comment type="similarity">
    <text evidence="1">Belongs to the LysR transcriptional regulatory family.</text>
</comment>
<keyword evidence="3" id="KW-0238">DNA-binding</keyword>
<dbReference type="PANTHER" id="PTHR30126">
    <property type="entry name" value="HTH-TYPE TRANSCRIPTIONAL REGULATOR"/>
    <property type="match status" value="1"/>
</dbReference>
<dbReference type="PROSITE" id="PS50931">
    <property type="entry name" value="HTH_LYSR"/>
    <property type="match status" value="1"/>
</dbReference>
<keyword evidence="4" id="KW-0804">Transcription</keyword>
<dbReference type="PANTHER" id="PTHR30126:SF39">
    <property type="entry name" value="HTH-TYPE TRANSCRIPTIONAL REGULATOR CYSL"/>
    <property type="match status" value="1"/>
</dbReference>
<dbReference type="Pfam" id="PF03466">
    <property type="entry name" value="LysR_substrate"/>
    <property type="match status" value="1"/>
</dbReference>
<evidence type="ECO:0000313" key="6">
    <source>
        <dbReference type="EMBL" id="GAA2335051.1"/>
    </source>
</evidence>
<dbReference type="InterPro" id="IPR036390">
    <property type="entry name" value="WH_DNA-bd_sf"/>
</dbReference>
<dbReference type="InterPro" id="IPR036388">
    <property type="entry name" value="WH-like_DNA-bd_sf"/>
</dbReference>
<dbReference type="PRINTS" id="PR00039">
    <property type="entry name" value="HTHLYSR"/>
</dbReference>
<sequence length="310" mass="31839">MPLPPVVRDLSTFDLLLSVVRLGSVGRAAAEHRISQPAASARLRQLERQLGVALLHRTPRGSTLTEAGALVVDWARSAVDAAAELAAGAAALRAGADSRLAVAASQTVAEYLLPGWLVALRRVHSELAVALRAGNSTQVAAAVLGGEAGVGFVEGPDVPAGLQAEVVAEDRLVVLVAPGHAWARRRRGVAADELAATPLVAREAESGTRRALEAALRDQGCGLLAVPMLECSSTTAIKHAVAAGSGPAVLSSLAVTGELASGALVEVPVSGPPLRRSLRMVWPAGGQLTGPARDLRGIARRSQSQTTLEQ</sequence>
<dbReference type="Gene3D" id="1.10.10.10">
    <property type="entry name" value="Winged helix-like DNA-binding domain superfamily/Winged helix DNA-binding domain"/>
    <property type="match status" value="1"/>
</dbReference>
<dbReference type="SUPFAM" id="SSF53850">
    <property type="entry name" value="Periplasmic binding protein-like II"/>
    <property type="match status" value="1"/>
</dbReference>
<gene>
    <name evidence="6" type="ORF">GCM10010170_014830</name>
</gene>
<evidence type="ECO:0000259" key="5">
    <source>
        <dbReference type="PROSITE" id="PS50931"/>
    </source>
</evidence>
<keyword evidence="2" id="KW-0805">Transcription regulation</keyword>